<comment type="caution">
    <text evidence="2">The sequence shown here is derived from an EMBL/GenBank/DDBJ whole genome shotgun (WGS) entry which is preliminary data.</text>
</comment>
<proteinExistence type="predicted"/>
<protein>
    <submittedName>
        <fullName evidence="2">Uncharacterized protein</fullName>
    </submittedName>
</protein>
<evidence type="ECO:0000313" key="2">
    <source>
        <dbReference type="EMBL" id="GFN76280.1"/>
    </source>
</evidence>
<dbReference type="EMBL" id="BLXT01000370">
    <property type="protein sequence ID" value="GFN76280.1"/>
    <property type="molecule type" value="Genomic_DNA"/>
</dbReference>
<evidence type="ECO:0000256" key="1">
    <source>
        <dbReference type="SAM" id="MobiDB-lite"/>
    </source>
</evidence>
<reference evidence="2 3" key="1">
    <citation type="journal article" date="2021" name="Elife">
        <title>Chloroplast acquisition without the gene transfer in kleptoplastic sea slugs, Plakobranchus ocellatus.</title>
        <authorList>
            <person name="Maeda T."/>
            <person name="Takahashi S."/>
            <person name="Yoshida T."/>
            <person name="Shimamura S."/>
            <person name="Takaki Y."/>
            <person name="Nagai Y."/>
            <person name="Toyoda A."/>
            <person name="Suzuki Y."/>
            <person name="Arimoto A."/>
            <person name="Ishii H."/>
            <person name="Satoh N."/>
            <person name="Nishiyama T."/>
            <person name="Hasebe M."/>
            <person name="Maruyama T."/>
            <person name="Minagawa J."/>
            <person name="Obokata J."/>
            <person name="Shigenobu S."/>
        </authorList>
    </citation>
    <scope>NUCLEOTIDE SEQUENCE [LARGE SCALE GENOMIC DNA]</scope>
</reference>
<feature type="compositionally biased region" description="Low complexity" evidence="1">
    <location>
        <begin position="174"/>
        <end position="207"/>
    </location>
</feature>
<name>A0AAV3XDS3_9GAST</name>
<keyword evidence="3" id="KW-1185">Reference proteome</keyword>
<accession>A0AAV3XDS3</accession>
<evidence type="ECO:0000313" key="3">
    <source>
        <dbReference type="Proteomes" id="UP000735302"/>
    </source>
</evidence>
<dbReference type="Proteomes" id="UP000735302">
    <property type="component" value="Unassembled WGS sequence"/>
</dbReference>
<feature type="region of interest" description="Disordered" evidence="1">
    <location>
        <begin position="78"/>
        <end position="104"/>
    </location>
</feature>
<dbReference type="AlphaFoldDB" id="A0AAV3XDS3"/>
<organism evidence="2 3">
    <name type="scientific">Plakobranchus ocellatus</name>
    <dbReference type="NCBI Taxonomy" id="259542"/>
    <lineage>
        <taxon>Eukaryota</taxon>
        <taxon>Metazoa</taxon>
        <taxon>Spiralia</taxon>
        <taxon>Lophotrochozoa</taxon>
        <taxon>Mollusca</taxon>
        <taxon>Gastropoda</taxon>
        <taxon>Heterobranchia</taxon>
        <taxon>Euthyneura</taxon>
        <taxon>Panpulmonata</taxon>
        <taxon>Sacoglossa</taxon>
        <taxon>Placobranchoidea</taxon>
        <taxon>Plakobranchidae</taxon>
        <taxon>Plakobranchus</taxon>
    </lineage>
</organism>
<feature type="region of interest" description="Disordered" evidence="1">
    <location>
        <begin position="162"/>
        <end position="207"/>
    </location>
</feature>
<sequence length="207" mass="22032">MAPQTQTHKCPATAVLTRLCGFFRPLYLAFIPWWSPDFLYPLPSVVASSTTSPSALWVSSLGSRSSPHICLKAPALRTGKRKPTEETSHINSANPQQGDLRFSVPPSGQGVSAVCILSDGTSSHLTLLELLDLWGKLCTLGSSSRSRTTAATTTATATSTTAAVIRNNNGKTDSNINNSNSNNNYNYNSNNNNNNGSSNSNNPNSSN</sequence>
<gene>
    <name evidence="2" type="ORF">PoB_000278600</name>
</gene>